<evidence type="ECO:0000259" key="10">
    <source>
        <dbReference type="Pfam" id="PF26002"/>
    </source>
</evidence>
<dbReference type="PANTHER" id="PTHR30386">
    <property type="entry name" value="MEMBRANE FUSION SUBUNIT OF EMRAB-TOLC MULTIDRUG EFFLUX PUMP"/>
    <property type="match status" value="1"/>
</dbReference>
<feature type="domain" description="AprE-like beta-barrel" evidence="10">
    <location>
        <begin position="359"/>
        <end position="472"/>
    </location>
</feature>
<evidence type="ECO:0000256" key="4">
    <source>
        <dbReference type="ARBA" id="ARBA00022475"/>
    </source>
</evidence>
<reference evidence="11" key="1">
    <citation type="submission" date="2022-12" db="EMBL/GenBank/DDBJ databases">
        <title>Draft genome sequences of 22 rhizogenic Agrobacterium biovar 1 strains, the causative agent of hairy root disease.</title>
        <authorList>
            <person name="Kim N."/>
            <person name="Vargas P."/>
            <person name="Rediers H."/>
        </authorList>
    </citation>
    <scope>NUCLEOTIDE SEQUENCE</scope>
    <source>
        <strain evidence="11">ST15.13.006</strain>
    </source>
</reference>
<evidence type="ECO:0000256" key="7">
    <source>
        <dbReference type="ARBA" id="ARBA00022989"/>
    </source>
</evidence>
<dbReference type="Pfam" id="PF26002">
    <property type="entry name" value="Beta-barrel_AprE"/>
    <property type="match status" value="1"/>
</dbReference>
<evidence type="ECO:0000256" key="9">
    <source>
        <dbReference type="RuleBase" id="RU365093"/>
    </source>
</evidence>
<keyword evidence="6 9" id="KW-0812">Transmembrane</keyword>
<keyword evidence="8 9" id="KW-0472">Membrane</keyword>
<dbReference type="InterPro" id="IPR010129">
    <property type="entry name" value="T1SS_HlyD"/>
</dbReference>
<comment type="similarity">
    <text evidence="2 9">Belongs to the membrane fusion protein (MFP) (TC 8.A.1) family.</text>
</comment>
<dbReference type="Gene3D" id="2.40.30.170">
    <property type="match status" value="1"/>
</dbReference>
<keyword evidence="5 9" id="KW-0997">Cell inner membrane</keyword>
<dbReference type="GO" id="GO:0015031">
    <property type="term" value="P:protein transport"/>
    <property type="evidence" value="ECO:0007669"/>
    <property type="project" value="InterPro"/>
</dbReference>
<dbReference type="GO" id="GO:0005886">
    <property type="term" value="C:plasma membrane"/>
    <property type="evidence" value="ECO:0007669"/>
    <property type="project" value="UniProtKB-SubCell"/>
</dbReference>
<comment type="subcellular location">
    <subcellularLocation>
        <location evidence="1 9">Cell inner membrane</location>
        <topology evidence="1 9">Single-pass membrane protein</topology>
    </subcellularLocation>
</comment>
<evidence type="ECO:0000256" key="3">
    <source>
        <dbReference type="ARBA" id="ARBA00022448"/>
    </source>
</evidence>
<dbReference type="RefSeq" id="WP_244614250.1">
    <property type="nucleotide sequence ID" value="NZ_JAPZLN010000005.1"/>
</dbReference>
<dbReference type="InterPro" id="IPR058982">
    <property type="entry name" value="Beta-barrel_AprE"/>
</dbReference>
<dbReference type="PRINTS" id="PR01490">
    <property type="entry name" value="RTXTOXIND"/>
</dbReference>
<sequence>MKVHARLTRHAKLAGKNNEAVSRRDMEFLPAALEILETPQSPVRIAFLWFICVLATSLLAWGWFGKFDIVATAQGKIQPVGRVKIIESLEHGTTSSVVVGNGDRVEAGEIVAELEDTETRADEAAKSSSFHTLQAETLRRSAFRDVLAGLKKSTWQQPDESGYPVLIFASEIPVSIRQREQTVFEADLRSLWASIVSLAAQRRQKEEQIVGLTEAIASQRELIQTLEQRVDMRTQIFLSRAGSQVEVFDATQEYQEAKSVLADKLQQLMVSKAEVNVVIAESEKIIESASADNSNRWLEALRAKDELEQELIKIKSRRQRLQIRSPIDGVVQLSSITSVGQVVSANTELMRIVPFDSVLEIEAYLPNKDIGFVEARQSAIVKVDAYPHTRFGVLKGEVKHISADAIPEPDAQNLESTTAQTTQSVVPTGNAQRVQNLVFPVTVALQDSAMQISGRFVPVTPGMSVTVEIKTGQRRILEYLFSPLAEVTSEAMKER</sequence>
<gene>
    <name evidence="11" type="ORF">O9X88_07795</name>
</gene>
<dbReference type="InterPro" id="IPR050739">
    <property type="entry name" value="MFP"/>
</dbReference>
<proteinExistence type="inferred from homology"/>
<evidence type="ECO:0000256" key="2">
    <source>
        <dbReference type="ARBA" id="ARBA00009477"/>
    </source>
</evidence>
<name>A0A9X3QYT3_9HYPH</name>
<keyword evidence="4 9" id="KW-1003">Cell membrane</keyword>
<evidence type="ECO:0000256" key="5">
    <source>
        <dbReference type="ARBA" id="ARBA00022519"/>
    </source>
</evidence>
<accession>A0A9X3QYT3</accession>
<keyword evidence="3 9" id="KW-0813">Transport</keyword>
<organism evidence="11 12">
    <name type="scientific">Agrobacterium salinitolerans</name>
    <dbReference type="NCBI Taxonomy" id="1183413"/>
    <lineage>
        <taxon>Bacteria</taxon>
        <taxon>Pseudomonadati</taxon>
        <taxon>Pseudomonadota</taxon>
        <taxon>Alphaproteobacteria</taxon>
        <taxon>Hyphomicrobiales</taxon>
        <taxon>Rhizobiaceae</taxon>
        <taxon>Rhizobium/Agrobacterium group</taxon>
        <taxon>Agrobacterium</taxon>
    </lineage>
</organism>
<keyword evidence="7 9" id="KW-1133">Transmembrane helix</keyword>
<evidence type="ECO:0000313" key="11">
    <source>
        <dbReference type="EMBL" id="MCZ7937448.1"/>
    </source>
</evidence>
<feature type="transmembrane region" description="Helical" evidence="9">
    <location>
        <begin position="45"/>
        <end position="64"/>
    </location>
</feature>
<dbReference type="AlphaFoldDB" id="A0A9X3QYT3"/>
<evidence type="ECO:0000313" key="12">
    <source>
        <dbReference type="Proteomes" id="UP001151018"/>
    </source>
</evidence>
<dbReference type="GeneID" id="79864764"/>
<protein>
    <recommendedName>
        <fullName evidence="9">Membrane fusion protein (MFP) family protein</fullName>
    </recommendedName>
</protein>
<evidence type="ECO:0000256" key="6">
    <source>
        <dbReference type="ARBA" id="ARBA00022692"/>
    </source>
</evidence>
<evidence type="ECO:0000256" key="1">
    <source>
        <dbReference type="ARBA" id="ARBA00004377"/>
    </source>
</evidence>
<evidence type="ECO:0000256" key="8">
    <source>
        <dbReference type="ARBA" id="ARBA00023136"/>
    </source>
</evidence>
<dbReference type="EMBL" id="JAPZLR010000004">
    <property type="protein sequence ID" value="MCZ7937448.1"/>
    <property type="molecule type" value="Genomic_DNA"/>
</dbReference>
<dbReference type="PANTHER" id="PTHR30386:SF27">
    <property type="entry name" value="MEMBRANE FUSION PROTEIN (MFP) FAMILY PROTEIN"/>
    <property type="match status" value="1"/>
</dbReference>
<comment type="caution">
    <text evidence="11">The sequence shown here is derived from an EMBL/GenBank/DDBJ whole genome shotgun (WGS) entry which is preliminary data.</text>
</comment>
<dbReference type="NCBIfam" id="TIGR01843">
    <property type="entry name" value="type_I_hlyD"/>
    <property type="match status" value="1"/>
</dbReference>
<dbReference type="Proteomes" id="UP001151018">
    <property type="component" value="Unassembled WGS sequence"/>
</dbReference>